<dbReference type="Pfam" id="PF00884">
    <property type="entry name" value="Sulfatase"/>
    <property type="match status" value="1"/>
</dbReference>
<evidence type="ECO:0000313" key="9">
    <source>
        <dbReference type="Proteomes" id="UP000549394"/>
    </source>
</evidence>
<dbReference type="SUPFAM" id="SSF53649">
    <property type="entry name" value="Alkaline phosphatase-like"/>
    <property type="match status" value="1"/>
</dbReference>
<dbReference type="InterPro" id="IPR000917">
    <property type="entry name" value="Sulfatase_N"/>
</dbReference>
<dbReference type="AlphaFoldDB" id="A0A7I8W1I9"/>
<dbReference type="OrthoDB" id="10012954at2759"/>
<dbReference type="GO" id="GO:0006027">
    <property type="term" value="P:glycosaminoglycan catabolic process"/>
    <property type="evidence" value="ECO:0007669"/>
    <property type="project" value="TreeGrafter"/>
</dbReference>
<feature type="domain" description="Sulfatase N-terminal" evidence="7">
    <location>
        <begin position="30"/>
        <end position="325"/>
    </location>
</feature>
<dbReference type="PROSITE" id="PS00523">
    <property type="entry name" value="SULFATASE_1"/>
    <property type="match status" value="1"/>
</dbReference>
<name>A0A7I8W1I9_9ANNE</name>
<gene>
    <name evidence="8" type="ORF">DGYR_LOCUS10227</name>
</gene>
<dbReference type="PANTHER" id="PTHR43108">
    <property type="entry name" value="N-ACETYLGLUCOSAMINE-6-SULFATASE FAMILY MEMBER"/>
    <property type="match status" value="1"/>
</dbReference>
<keyword evidence="4" id="KW-0378">Hydrolase</keyword>
<dbReference type="Proteomes" id="UP000549394">
    <property type="component" value="Unassembled WGS sequence"/>
</dbReference>
<dbReference type="PANTHER" id="PTHR43108:SF6">
    <property type="entry name" value="N-SULPHOGLUCOSAMINE SULPHOHYDROLASE"/>
    <property type="match status" value="1"/>
</dbReference>
<keyword evidence="9" id="KW-1185">Reference proteome</keyword>
<keyword evidence="3 6" id="KW-0732">Signal</keyword>
<accession>A0A7I8W1I9</accession>
<dbReference type="Gene3D" id="3.40.720.10">
    <property type="entry name" value="Alkaline Phosphatase, subunit A"/>
    <property type="match status" value="1"/>
</dbReference>
<dbReference type="EMBL" id="CAJFCJ010000017">
    <property type="protein sequence ID" value="CAD5122414.1"/>
    <property type="molecule type" value="Genomic_DNA"/>
</dbReference>
<dbReference type="GO" id="GO:0016250">
    <property type="term" value="F:N-sulfoglucosamine sulfohydrolase activity"/>
    <property type="evidence" value="ECO:0007669"/>
    <property type="project" value="TreeGrafter"/>
</dbReference>
<dbReference type="CDD" id="cd16027">
    <property type="entry name" value="SGSH"/>
    <property type="match status" value="1"/>
</dbReference>
<organism evidence="8 9">
    <name type="scientific">Dimorphilus gyrociliatus</name>
    <dbReference type="NCBI Taxonomy" id="2664684"/>
    <lineage>
        <taxon>Eukaryota</taxon>
        <taxon>Metazoa</taxon>
        <taxon>Spiralia</taxon>
        <taxon>Lophotrochozoa</taxon>
        <taxon>Annelida</taxon>
        <taxon>Polychaeta</taxon>
        <taxon>Polychaeta incertae sedis</taxon>
        <taxon>Dinophilidae</taxon>
        <taxon>Dimorphilus</taxon>
    </lineage>
</organism>
<evidence type="ECO:0000256" key="6">
    <source>
        <dbReference type="SAM" id="SignalP"/>
    </source>
</evidence>
<evidence type="ECO:0000256" key="2">
    <source>
        <dbReference type="ARBA" id="ARBA00008779"/>
    </source>
</evidence>
<comment type="similarity">
    <text evidence="2">Belongs to the sulfatase family.</text>
</comment>
<comment type="cofactor">
    <cofactor evidence="1">
        <name>Ca(2+)</name>
        <dbReference type="ChEBI" id="CHEBI:29108"/>
    </cofactor>
</comment>
<dbReference type="InterPro" id="IPR017850">
    <property type="entry name" value="Alkaline_phosphatase_core_sf"/>
</dbReference>
<feature type="signal peptide" evidence="6">
    <location>
        <begin position="1"/>
        <end position="26"/>
    </location>
</feature>
<evidence type="ECO:0000313" key="8">
    <source>
        <dbReference type="EMBL" id="CAD5122414.1"/>
    </source>
</evidence>
<reference evidence="8 9" key="1">
    <citation type="submission" date="2020-08" db="EMBL/GenBank/DDBJ databases">
        <authorList>
            <person name="Hejnol A."/>
        </authorList>
    </citation>
    <scope>NUCLEOTIDE SEQUENCE [LARGE SCALE GENOMIC DNA]</scope>
</reference>
<evidence type="ECO:0000256" key="5">
    <source>
        <dbReference type="ARBA" id="ARBA00023180"/>
    </source>
</evidence>
<proteinExistence type="inferred from homology"/>
<comment type="caution">
    <text evidence="8">The sequence shown here is derived from an EMBL/GenBank/DDBJ whole genome shotgun (WGS) entry which is preliminary data.</text>
</comment>
<evidence type="ECO:0000256" key="4">
    <source>
        <dbReference type="ARBA" id="ARBA00022801"/>
    </source>
</evidence>
<protein>
    <submittedName>
        <fullName evidence="8">DgyrCDS10840</fullName>
    </submittedName>
</protein>
<evidence type="ECO:0000256" key="1">
    <source>
        <dbReference type="ARBA" id="ARBA00001913"/>
    </source>
</evidence>
<feature type="chain" id="PRO_5029610442" evidence="6">
    <location>
        <begin position="27"/>
        <end position="507"/>
    </location>
</feature>
<evidence type="ECO:0000256" key="3">
    <source>
        <dbReference type="ARBA" id="ARBA00022729"/>
    </source>
</evidence>
<keyword evidence="5" id="KW-0325">Glycoprotein</keyword>
<dbReference type="InterPro" id="IPR024607">
    <property type="entry name" value="Sulfatase_CS"/>
</dbReference>
<sequence>MLFCKPIFSNFFLINFLALFVERIENKPNNVVIILADDGGFEIGAYGNKIIKTPNLDNLAKRSKLFTSAFTSVSSCSPSRASLLTGLPQHTNGMYGLHQGVHNFNSLNSIESISKVVKQHGIRTGIIGKKHVGPELVYPFDFSETEENNPINQVGRNITNIKLLVRKFLKESANSSFFLLVSFHDPHRCGHITPQFGPFCEKWGIDGIPDWNPIKYDPRDVILPDFVPNTQSAREDVAAQYQTISRLDQGVGLVMKELEHYLEDTLVFYTSDNGIPFPRGRTNLYESGSKVPLLVSSPKSTESWGTKTNDLVSLLDIAPTIYEWFRIPSPVIHRNPHKKLSLPGQSILPIIDDVIGQTRDYVYLSHNLHEVTMNYPMRAIRSNHYKLIHNLASNSPFGVDQDLYVSPTWMDMMKRIRKKENLNWFITLKQYYYRSEFELYDLIVDPLEKNNLASKPVYDEILYNLKEQLLKWQSKTEDPWICSPHAVLEDKGSYKYSPQCLPLHDDL</sequence>
<dbReference type="GO" id="GO:0030200">
    <property type="term" value="P:heparan sulfate proteoglycan catabolic process"/>
    <property type="evidence" value="ECO:0007669"/>
    <property type="project" value="TreeGrafter"/>
</dbReference>
<evidence type="ECO:0000259" key="7">
    <source>
        <dbReference type="Pfam" id="PF00884"/>
    </source>
</evidence>